<protein>
    <submittedName>
        <fullName evidence="15">Uncharacterized protein</fullName>
    </submittedName>
</protein>
<dbReference type="InterPro" id="IPR011047">
    <property type="entry name" value="Quinoprotein_ADH-like_sf"/>
</dbReference>
<dbReference type="STRING" id="38772.ENSGAGP00000018342"/>
<keyword evidence="16" id="KW-1185">Reference proteome</keyword>
<feature type="signal peptide" evidence="14">
    <location>
        <begin position="1"/>
        <end position="29"/>
    </location>
</feature>
<dbReference type="Pfam" id="PF00400">
    <property type="entry name" value="WD40"/>
    <property type="match status" value="2"/>
</dbReference>
<feature type="chain" id="PRO_5019163915" evidence="14">
    <location>
        <begin position="30"/>
        <end position="438"/>
    </location>
</feature>
<accession>A0A452HTC2</accession>
<keyword evidence="9 13" id="KW-1133">Transmembrane helix</keyword>
<feature type="repeat" description="WD" evidence="11">
    <location>
        <begin position="180"/>
        <end position="212"/>
    </location>
</feature>
<comment type="subcellular location">
    <subcellularLocation>
        <location evidence="1">Endoplasmic reticulum membrane</location>
        <topology evidence="1">Single-pass membrane protein</topology>
    </subcellularLocation>
</comment>
<dbReference type="PANTHER" id="PTHR23284">
    <property type="entry name" value="PROLACTIN REGULATORY ELEMENT BINDING PROTEIN"/>
    <property type="match status" value="1"/>
</dbReference>
<dbReference type="PANTHER" id="PTHR23284:SF0">
    <property type="entry name" value="PROLACTIN REGULATORY ELEMENT-BINDING PROTEIN"/>
    <property type="match status" value="1"/>
</dbReference>
<reference evidence="15" key="3">
    <citation type="submission" date="2025-09" db="UniProtKB">
        <authorList>
            <consortium name="Ensembl"/>
        </authorList>
    </citation>
    <scope>IDENTIFICATION</scope>
</reference>
<feature type="compositionally biased region" description="Polar residues" evidence="12">
    <location>
        <begin position="119"/>
        <end position="132"/>
    </location>
</feature>
<keyword evidence="8" id="KW-0653">Protein transport</keyword>
<feature type="transmembrane region" description="Helical" evidence="13">
    <location>
        <begin position="410"/>
        <end position="434"/>
    </location>
</feature>
<evidence type="ECO:0000256" key="6">
    <source>
        <dbReference type="ARBA" id="ARBA00022824"/>
    </source>
</evidence>
<proteinExistence type="predicted"/>
<dbReference type="GO" id="GO:0003400">
    <property type="term" value="P:regulation of COPII vesicle coating"/>
    <property type="evidence" value="ECO:0007669"/>
    <property type="project" value="TreeGrafter"/>
</dbReference>
<evidence type="ECO:0000256" key="4">
    <source>
        <dbReference type="ARBA" id="ARBA00022692"/>
    </source>
</evidence>
<dbReference type="InterPro" id="IPR045260">
    <property type="entry name" value="Sec12-like"/>
</dbReference>
<dbReference type="GO" id="GO:0005085">
    <property type="term" value="F:guanyl-nucleotide exchange factor activity"/>
    <property type="evidence" value="ECO:0007669"/>
    <property type="project" value="InterPro"/>
</dbReference>
<dbReference type="Ensembl" id="ENSGAGT00000020905.1">
    <property type="protein sequence ID" value="ENSGAGP00000018342.1"/>
    <property type="gene ID" value="ENSGAGG00000013272.1"/>
</dbReference>
<dbReference type="SUPFAM" id="SSF50998">
    <property type="entry name" value="Quinoprotein alcohol dehydrogenase-like"/>
    <property type="match status" value="1"/>
</dbReference>
<keyword evidence="3 11" id="KW-0853">WD repeat</keyword>
<dbReference type="SMART" id="SM00320">
    <property type="entry name" value="WD40"/>
    <property type="match status" value="3"/>
</dbReference>
<evidence type="ECO:0000256" key="13">
    <source>
        <dbReference type="SAM" id="Phobius"/>
    </source>
</evidence>
<organism evidence="15 16">
    <name type="scientific">Gopherus agassizii</name>
    <name type="common">Agassiz's desert tortoise</name>
    <dbReference type="NCBI Taxonomy" id="38772"/>
    <lineage>
        <taxon>Eukaryota</taxon>
        <taxon>Metazoa</taxon>
        <taxon>Chordata</taxon>
        <taxon>Craniata</taxon>
        <taxon>Vertebrata</taxon>
        <taxon>Euteleostomi</taxon>
        <taxon>Archelosauria</taxon>
        <taxon>Testudinata</taxon>
        <taxon>Testudines</taxon>
        <taxon>Cryptodira</taxon>
        <taxon>Durocryptodira</taxon>
        <taxon>Testudinoidea</taxon>
        <taxon>Testudinidae</taxon>
        <taxon>Gopherus</taxon>
    </lineage>
</organism>
<keyword evidence="7" id="KW-0931">ER-Golgi transport</keyword>
<evidence type="ECO:0000256" key="5">
    <source>
        <dbReference type="ARBA" id="ARBA00022737"/>
    </source>
</evidence>
<dbReference type="PROSITE" id="PS50082">
    <property type="entry name" value="WD_REPEATS_2"/>
    <property type="match status" value="1"/>
</dbReference>
<reference evidence="16" key="1">
    <citation type="journal article" date="2017" name="PLoS ONE">
        <title>The Agassiz's desert tortoise genome provides a resource for the conservation of a threatened species.</title>
        <authorList>
            <person name="Tollis M."/>
            <person name="DeNardo D.F."/>
            <person name="Cornelius J.A."/>
            <person name="Dolby G.A."/>
            <person name="Edwards T."/>
            <person name="Henen B.T."/>
            <person name="Karl A.E."/>
            <person name="Murphy R.W."/>
            <person name="Kusumi K."/>
        </authorList>
    </citation>
    <scope>NUCLEOTIDE SEQUENCE [LARGE SCALE GENOMIC DNA]</scope>
</reference>
<keyword evidence="10 13" id="KW-0472">Membrane</keyword>
<keyword evidence="4 13" id="KW-0812">Transmembrane</keyword>
<dbReference type="InterPro" id="IPR001680">
    <property type="entry name" value="WD40_rpt"/>
</dbReference>
<feature type="region of interest" description="Disordered" evidence="12">
    <location>
        <begin position="113"/>
        <end position="156"/>
    </location>
</feature>
<dbReference type="AlphaFoldDB" id="A0A452HTC2"/>
<dbReference type="Proteomes" id="UP000291020">
    <property type="component" value="Unassembled WGS sequence"/>
</dbReference>
<feature type="compositionally biased region" description="Basic and acidic residues" evidence="12">
    <location>
        <begin position="147"/>
        <end position="156"/>
    </location>
</feature>
<reference evidence="15" key="2">
    <citation type="submission" date="2025-08" db="UniProtKB">
        <authorList>
            <consortium name="Ensembl"/>
        </authorList>
    </citation>
    <scope>IDENTIFICATION</scope>
</reference>
<evidence type="ECO:0000256" key="2">
    <source>
        <dbReference type="ARBA" id="ARBA00022448"/>
    </source>
</evidence>
<name>A0A452HTC2_9SAUR</name>
<evidence type="ECO:0000256" key="10">
    <source>
        <dbReference type="ARBA" id="ARBA00023136"/>
    </source>
</evidence>
<dbReference type="Gene3D" id="2.130.10.10">
    <property type="entry name" value="YVTN repeat-like/Quinoprotein amine dehydrogenase"/>
    <property type="match status" value="1"/>
</dbReference>
<sequence>MHFQHLLGCGWFWAGLLRLVGQAVGLCCACPPRAAALEGAGAGCCWGAMAQLESAISGAHFLQLEQIGGQLSASLLHSHDTETRATMSMALAGDVIAAGQDASCHILRFRLQGPDEKSGSSTPSKAGETQSPRCWPRKGRPGWVPSEKGEGDTRSEAGEVAVEMLCSVQTDFSPDALQKAVRVSADHSLLATGGSDGFLRVWEFPSMKKVLEFKAHDGEIEDIALGPENKVVTAGRDFQCCVWQRDQLVLRLRWDENMPGVPDKTYRYQACRFGTVPDQAEALRLYTVQVPHKRGRRPPPCYLTKWDGKSFLPLLTQPCGGEVISCLSVSDSGTFLGLGTVTGSVAIHVAFSLQRLYYVKEAHGIVVTDVAFLPESRRGRELLAENEAALLSVAVDSRCKLHLLPPRRSFPVWLLLLLCTGLVVATILLLQVAFPGFL</sequence>
<keyword evidence="2" id="KW-0813">Transport</keyword>
<evidence type="ECO:0000256" key="9">
    <source>
        <dbReference type="ARBA" id="ARBA00022989"/>
    </source>
</evidence>
<evidence type="ECO:0000256" key="14">
    <source>
        <dbReference type="SAM" id="SignalP"/>
    </source>
</evidence>
<keyword evidence="14" id="KW-0732">Signal</keyword>
<evidence type="ECO:0000256" key="12">
    <source>
        <dbReference type="SAM" id="MobiDB-lite"/>
    </source>
</evidence>
<evidence type="ECO:0000256" key="1">
    <source>
        <dbReference type="ARBA" id="ARBA00004389"/>
    </source>
</evidence>
<dbReference type="GO" id="GO:0006888">
    <property type="term" value="P:endoplasmic reticulum to Golgi vesicle-mediated transport"/>
    <property type="evidence" value="ECO:0007669"/>
    <property type="project" value="TreeGrafter"/>
</dbReference>
<evidence type="ECO:0000313" key="16">
    <source>
        <dbReference type="Proteomes" id="UP000291020"/>
    </source>
</evidence>
<evidence type="ECO:0000256" key="7">
    <source>
        <dbReference type="ARBA" id="ARBA00022892"/>
    </source>
</evidence>
<evidence type="ECO:0000313" key="15">
    <source>
        <dbReference type="Ensembl" id="ENSGAGP00000018342.1"/>
    </source>
</evidence>
<keyword evidence="6" id="KW-0256">Endoplasmic reticulum</keyword>
<evidence type="ECO:0000256" key="3">
    <source>
        <dbReference type="ARBA" id="ARBA00022574"/>
    </source>
</evidence>
<evidence type="ECO:0000256" key="8">
    <source>
        <dbReference type="ARBA" id="ARBA00022927"/>
    </source>
</evidence>
<keyword evidence="5" id="KW-0677">Repeat</keyword>
<dbReference type="GO" id="GO:0005789">
    <property type="term" value="C:endoplasmic reticulum membrane"/>
    <property type="evidence" value="ECO:0007669"/>
    <property type="project" value="UniProtKB-SubCell"/>
</dbReference>
<dbReference type="GO" id="GO:0015031">
    <property type="term" value="P:protein transport"/>
    <property type="evidence" value="ECO:0007669"/>
    <property type="project" value="UniProtKB-KW"/>
</dbReference>
<dbReference type="InterPro" id="IPR015943">
    <property type="entry name" value="WD40/YVTN_repeat-like_dom_sf"/>
</dbReference>
<evidence type="ECO:0000256" key="11">
    <source>
        <dbReference type="PROSITE-ProRule" id="PRU00221"/>
    </source>
</evidence>